<evidence type="ECO:0000313" key="4">
    <source>
        <dbReference type="Proteomes" id="UP001157938"/>
    </source>
</evidence>
<keyword evidence="4" id="KW-1185">Reference proteome</keyword>
<evidence type="ECO:0000313" key="3">
    <source>
        <dbReference type="EMBL" id="CAH0489065.1"/>
    </source>
</evidence>
<feature type="compositionally biased region" description="Polar residues" evidence="2">
    <location>
        <begin position="142"/>
        <end position="157"/>
    </location>
</feature>
<sequence length="572" mass="62951">MTKSMRVAAKAAKSSAARLCAAATEASQPQPADTNVSAGSQHQPATPVAGSRSASPREDVDPELVVDYSGESDHASGSKSPIPLPGSPRGDTSSSNATKRDRGTLSESMYREMFGSSDESDDSPNESKDSDSGGDRKGDVSASTDINAHSVGTSVDTNARGVGTSVDTTQEALDRNVLRLAPDRKPWMLPKHLLDRWSGKTNERFPIPLFDASKLHGLDASAKNFRTENDYYIDVFLEHRWYGPHKKREADAFLQSWNAFITNVLNVGKEAWFQRLYASRNKFEKRSTSGACYRLHRLSREAGLLCLSWGDPCPGCLSTSSRAPKEAYLLTEPWWRARISSEMREGIATLQSLYERAGRSFSDGPSPSGAPCRTVRQGRERRPSVGPEVPSYPPKADSHATGRDNSSDVPSPRGALVSVPRGSASHHGSPPADAVVEGKPCPILSSDLAAELDGFARVTRELRCDVDHERDKRRRLEDIVRQLGFDHERSRANNAVALLENERRLHSLSNELATARQEIVQYHGKISSLHDQISNLVRDNKNLKGILESNGYLRRSKKPRTERTDEDVPRKT</sequence>
<evidence type="ECO:0000256" key="2">
    <source>
        <dbReference type="SAM" id="MobiDB-lite"/>
    </source>
</evidence>
<keyword evidence="1" id="KW-0175">Coiled coil</keyword>
<feature type="compositionally biased region" description="Polar residues" evidence="2">
    <location>
        <begin position="28"/>
        <end position="44"/>
    </location>
</feature>
<feature type="coiled-coil region" evidence="1">
    <location>
        <begin position="498"/>
        <end position="525"/>
    </location>
</feature>
<feature type="compositionally biased region" description="Basic and acidic residues" evidence="2">
    <location>
        <begin position="125"/>
        <end position="139"/>
    </location>
</feature>
<accession>A0ABN8C4N7</accession>
<dbReference type="Proteomes" id="UP001157938">
    <property type="component" value="Unassembled WGS sequence"/>
</dbReference>
<dbReference type="EMBL" id="CAKLBC010000994">
    <property type="protein sequence ID" value="CAH0489065.1"/>
    <property type="molecule type" value="Genomic_DNA"/>
</dbReference>
<reference evidence="3 4" key="1">
    <citation type="submission" date="2021-11" db="EMBL/GenBank/DDBJ databases">
        <authorList>
            <person name="Islam A."/>
            <person name="Islam S."/>
            <person name="Flora M.S."/>
            <person name="Rahman M."/>
            <person name="Ziaur R.M."/>
            <person name="Epstein J.H."/>
            <person name="Hassan M."/>
            <person name="Klassen M."/>
            <person name="Woodard K."/>
            <person name="Webb A."/>
            <person name="Webby R.J."/>
            <person name="El Zowalaty M.E."/>
        </authorList>
    </citation>
    <scope>NUCLEOTIDE SEQUENCE [LARGE SCALE GENOMIC DNA]</scope>
    <source>
        <strain evidence="3">Pf1</strain>
    </source>
</reference>
<evidence type="ECO:0000256" key="1">
    <source>
        <dbReference type="SAM" id="Coils"/>
    </source>
</evidence>
<comment type="caution">
    <text evidence="3">The sequence shown here is derived from an EMBL/GenBank/DDBJ whole genome shotgun (WGS) entry which is preliminary data.</text>
</comment>
<feature type="region of interest" description="Disordered" evidence="2">
    <location>
        <begin position="358"/>
        <end position="435"/>
    </location>
</feature>
<name>A0ABN8C4N7_9STRA</name>
<organism evidence="3 4">
    <name type="scientific">Peronospora farinosa</name>
    <dbReference type="NCBI Taxonomy" id="134698"/>
    <lineage>
        <taxon>Eukaryota</taxon>
        <taxon>Sar</taxon>
        <taxon>Stramenopiles</taxon>
        <taxon>Oomycota</taxon>
        <taxon>Peronosporomycetes</taxon>
        <taxon>Peronosporales</taxon>
        <taxon>Peronosporaceae</taxon>
        <taxon>Peronospora</taxon>
    </lineage>
</organism>
<feature type="compositionally biased region" description="Low complexity" evidence="2">
    <location>
        <begin position="8"/>
        <end position="27"/>
    </location>
</feature>
<feature type="compositionally biased region" description="Basic and acidic residues" evidence="2">
    <location>
        <begin position="559"/>
        <end position="572"/>
    </location>
</feature>
<gene>
    <name evidence="3" type="ORF">PFR001_LOCUS4507</name>
</gene>
<protein>
    <submittedName>
        <fullName evidence="3">Uncharacterized protein</fullName>
    </submittedName>
</protein>
<feature type="compositionally biased region" description="Basic and acidic residues" evidence="2">
    <location>
        <begin position="396"/>
        <end position="406"/>
    </location>
</feature>
<feature type="region of interest" description="Disordered" evidence="2">
    <location>
        <begin position="1"/>
        <end position="168"/>
    </location>
</feature>
<feature type="region of interest" description="Disordered" evidence="2">
    <location>
        <begin position="550"/>
        <end position="572"/>
    </location>
</feature>
<proteinExistence type="predicted"/>